<name>A0A9Q0L943_ANAIG</name>
<gene>
    <name evidence="3" type="ORF">M0811_02868</name>
</gene>
<comment type="caution">
    <text evidence="3">The sequence shown here is derived from an EMBL/GenBank/DDBJ whole genome shotgun (WGS) entry which is preliminary data.</text>
</comment>
<dbReference type="PROSITE" id="PS51419">
    <property type="entry name" value="RAB"/>
    <property type="match status" value="1"/>
</dbReference>
<evidence type="ECO:0000256" key="1">
    <source>
        <dbReference type="ARBA" id="ARBA00022741"/>
    </source>
</evidence>
<dbReference type="GO" id="GO:0007264">
    <property type="term" value="P:small GTPase-mediated signal transduction"/>
    <property type="evidence" value="ECO:0007669"/>
    <property type="project" value="InterPro"/>
</dbReference>
<dbReference type="NCBIfam" id="TIGR00231">
    <property type="entry name" value="small_GTP"/>
    <property type="match status" value="1"/>
</dbReference>
<evidence type="ECO:0000256" key="2">
    <source>
        <dbReference type="ARBA" id="ARBA00023134"/>
    </source>
</evidence>
<dbReference type="InterPro" id="IPR005225">
    <property type="entry name" value="Small_GTP-bd"/>
</dbReference>
<dbReference type="EMBL" id="JAPDFW010000125">
    <property type="protein sequence ID" value="KAJ5067680.1"/>
    <property type="molecule type" value="Genomic_DNA"/>
</dbReference>
<proteinExistence type="predicted"/>
<dbReference type="GO" id="GO:0005525">
    <property type="term" value="F:GTP binding"/>
    <property type="evidence" value="ECO:0007669"/>
    <property type="project" value="UniProtKB-KW"/>
</dbReference>
<dbReference type="OMA" id="INASGYQ"/>
<dbReference type="FunFam" id="3.40.50.300:FF:000118">
    <property type="entry name" value="Rho-related GTP-binding protein RhoG"/>
    <property type="match status" value="1"/>
</dbReference>
<keyword evidence="2" id="KW-0342">GTP-binding</keyword>
<dbReference type="PRINTS" id="PR00449">
    <property type="entry name" value="RASTRNSFRMNG"/>
</dbReference>
<dbReference type="Pfam" id="PF00071">
    <property type="entry name" value="Ras"/>
    <property type="match status" value="1"/>
</dbReference>
<evidence type="ECO:0008006" key="5">
    <source>
        <dbReference type="Google" id="ProtNLM"/>
    </source>
</evidence>
<evidence type="ECO:0000313" key="4">
    <source>
        <dbReference type="Proteomes" id="UP001149090"/>
    </source>
</evidence>
<dbReference type="SMART" id="SM00174">
    <property type="entry name" value="RHO"/>
    <property type="match status" value="1"/>
</dbReference>
<dbReference type="PROSITE" id="PS51420">
    <property type="entry name" value="RHO"/>
    <property type="match status" value="1"/>
</dbReference>
<dbReference type="AlphaFoldDB" id="A0A9Q0L943"/>
<accession>A0A9Q0L943</accession>
<dbReference type="PROSITE" id="PS51421">
    <property type="entry name" value="RAS"/>
    <property type="match status" value="1"/>
</dbReference>
<dbReference type="Proteomes" id="UP001149090">
    <property type="component" value="Unassembled WGS sequence"/>
</dbReference>
<sequence length="189" mass="20896">MAQSEVKCVVVGDGAVGKTCGLMSYAKNEFPKNYIPTVFENYTCEVPVNGKQIHLTLWDTAGQEDFDRLRLLSYPGTDVFLLMYSTISPTSLENIKTKWLPEVREHCPTTPIILVGTKLDLKTDPTYISKNAVKVVSTDEAKAIANEIKAVDFIEMSALTQQNLKQTFDLAITTVLAPKTKSEGCCILI</sequence>
<dbReference type="SMART" id="SM00175">
    <property type="entry name" value="RAB"/>
    <property type="match status" value="1"/>
</dbReference>
<dbReference type="CDD" id="cd00157">
    <property type="entry name" value="Rho"/>
    <property type="match status" value="1"/>
</dbReference>
<organism evidence="3 4">
    <name type="scientific">Anaeramoeba ignava</name>
    <name type="common">Anaerobic marine amoeba</name>
    <dbReference type="NCBI Taxonomy" id="1746090"/>
    <lineage>
        <taxon>Eukaryota</taxon>
        <taxon>Metamonada</taxon>
        <taxon>Anaeramoebidae</taxon>
        <taxon>Anaeramoeba</taxon>
    </lineage>
</organism>
<dbReference type="SMART" id="SM00173">
    <property type="entry name" value="RAS"/>
    <property type="match status" value="1"/>
</dbReference>
<keyword evidence="4" id="KW-1185">Reference proteome</keyword>
<dbReference type="GO" id="GO:0003924">
    <property type="term" value="F:GTPase activity"/>
    <property type="evidence" value="ECO:0007669"/>
    <property type="project" value="InterPro"/>
</dbReference>
<evidence type="ECO:0000313" key="3">
    <source>
        <dbReference type="EMBL" id="KAJ5067680.1"/>
    </source>
</evidence>
<dbReference type="Gene3D" id="3.40.50.300">
    <property type="entry name" value="P-loop containing nucleotide triphosphate hydrolases"/>
    <property type="match status" value="1"/>
</dbReference>
<keyword evidence="1" id="KW-0547">Nucleotide-binding</keyword>
<dbReference type="PANTHER" id="PTHR24072">
    <property type="entry name" value="RHO FAMILY GTPASE"/>
    <property type="match status" value="1"/>
</dbReference>
<reference evidence="3" key="1">
    <citation type="submission" date="2022-10" db="EMBL/GenBank/DDBJ databases">
        <title>Novel sulphate-reducing endosymbionts in the free-living metamonad Anaeramoeba.</title>
        <authorList>
            <person name="Jerlstrom-Hultqvist J."/>
            <person name="Cepicka I."/>
            <person name="Gallot-Lavallee L."/>
            <person name="Salas-Leiva D."/>
            <person name="Curtis B.A."/>
            <person name="Zahonova K."/>
            <person name="Pipaliya S."/>
            <person name="Dacks J."/>
            <person name="Roger A.J."/>
        </authorList>
    </citation>
    <scope>NUCLEOTIDE SEQUENCE</scope>
    <source>
        <strain evidence="3">BMAN</strain>
    </source>
</reference>
<dbReference type="InterPro" id="IPR003578">
    <property type="entry name" value="Small_GTPase_Rho"/>
</dbReference>
<dbReference type="OrthoDB" id="8830751at2759"/>
<dbReference type="SUPFAM" id="SSF52540">
    <property type="entry name" value="P-loop containing nucleoside triphosphate hydrolases"/>
    <property type="match status" value="1"/>
</dbReference>
<protein>
    <recommendedName>
        <fullName evidence="5">Rho GTPase</fullName>
    </recommendedName>
</protein>
<dbReference type="InterPro" id="IPR027417">
    <property type="entry name" value="P-loop_NTPase"/>
</dbReference>
<dbReference type="InterPro" id="IPR001806">
    <property type="entry name" value="Small_GTPase"/>
</dbReference>